<dbReference type="GO" id="GO:0004364">
    <property type="term" value="F:glutathione transferase activity"/>
    <property type="evidence" value="ECO:0007669"/>
    <property type="project" value="TreeGrafter"/>
</dbReference>
<protein>
    <submittedName>
        <fullName evidence="2">Glutathione S-transferase</fullName>
    </submittedName>
</protein>
<dbReference type="Pfam" id="PF13417">
    <property type="entry name" value="GST_N_3"/>
    <property type="match status" value="1"/>
</dbReference>
<dbReference type="GO" id="GO:0016034">
    <property type="term" value="F:maleylacetoacetate isomerase activity"/>
    <property type="evidence" value="ECO:0007669"/>
    <property type="project" value="TreeGrafter"/>
</dbReference>
<dbReference type="CDD" id="cd00570">
    <property type="entry name" value="GST_N_family"/>
    <property type="match status" value="1"/>
</dbReference>
<dbReference type="CDD" id="cd00299">
    <property type="entry name" value="GST_C_family"/>
    <property type="match status" value="1"/>
</dbReference>
<dbReference type="SUPFAM" id="SSF52833">
    <property type="entry name" value="Thioredoxin-like"/>
    <property type="match status" value="1"/>
</dbReference>
<dbReference type="InterPro" id="IPR036249">
    <property type="entry name" value="Thioredoxin-like_sf"/>
</dbReference>
<dbReference type="InterPro" id="IPR036282">
    <property type="entry name" value="Glutathione-S-Trfase_C_sf"/>
</dbReference>
<dbReference type="AlphaFoldDB" id="A0A1U7J8Q4"/>
<dbReference type="Gene3D" id="3.40.30.10">
    <property type="entry name" value="Glutaredoxin"/>
    <property type="match status" value="1"/>
</dbReference>
<dbReference type="Proteomes" id="UP000185557">
    <property type="component" value="Unassembled WGS sequence"/>
</dbReference>
<dbReference type="STRING" id="549789.NIES30_07210"/>
<gene>
    <name evidence="2" type="ORF">NIES30_07210</name>
</gene>
<evidence type="ECO:0000313" key="3">
    <source>
        <dbReference type="Proteomes" id="UP000185557"/>
    </source>
</evidence>
<dbReference type="OrthoDB" id="465590at2"/>
<name>A0A1U7J8Q4_9CYAN</name>
<dbReference type="Gene3D" id="1.20.1050.10">
    <property type="match status" value="1"/>
</dbReference>
<dbReference type="EMBL" id="MRCG01000003">
    <property type="protein sequence ID" value="OKH49615.1"/>
    <property type="molecule type" value="Genomic_DNA"/>
</dbReference>
<organism evidence="2 3">
    <name type="scientific">Phormidium tenue NIES-30</name>
    <dbReference type="NCBI Taxonomy" id="549789"/>
    <lineage>
        <taxon>Bacteria</taxon>
        <taxon>Bacillati</taxon>
        <taxon>Cyanobacteriota</taxon>
        <taxon>Cyanophyceae</taxon>
        <taxon>Oscillatoriophycideae</taxon>
        <taxon>Oscillatoriales</taxon>
        <taxon>Oscillatoriaceae</taxon>
        <taxon>Phormidium</taxon>
    </lineage>
</organism>
<sequence>MLELYQFESSSFAEKIRLILDYKQVPYRKVEVTPGVGQVEVFQLSGQRQVPVLKDGEQVIPDSTAIALHLEKAFPERALLPTESKQKGLCLALESWADEAIAPKARVVMVGAFKQHPNFRTALLPSFTPAPLRSLVGALPGDLLNLVGTGVGFGPEDIKVATAGLRQDLEALVLMLQTSPYLLGDQPTLADFAVAAATMYLKFPTAQYVELPEGIGGKGVPGIADVPEYKAFFDWRDRLYAEFRTARTNVPPAASSASGPTPISID</sequence>
<keyword evidence="3" id="KW-1185">Reference proteome</keyword>
<dbReference type="SUPFAM" id="SSF47616">
    <property type="entry name" value="GST C-terminal domain-like"/>
    <property type="match status" value="1"/>
</dbReference>
<reference evidence="2 3" key="1">
    <citation type="submission" date="2016-11" db="EMBL/GenBank/DDBJ databases">
        <title>Draft Genome Sequences of Nine Cyanobacterial Strains from Diverse Habitats.</title>
        <authorList>
            <person name="Zhu T."/>
            <person name="Hou S."/>
            <person name="Lu X."/>
            <person name="Hess W.R."/>
        </authorList>
    </citation>
    <scope>NUCLEOTIDE SEQUENCE [LARGE SCALE GENOMIC DNA]</scope>
    <source>
        <strain evidence="2 3">NIES-30</strain>
    </source>
</reference>
<dbReference type="PANTHER" id="PTHR42673">
    <property type="entry name" value="MALEYLACETOACETATE ISOMERASE"/>
    <property type="match status" value="1"/>
</dbReference>
<dbReference type="Pfam" id="PF13410">
    <property type="entry name" value="GST_C_2"/>
    <property type="match status" value="1"/>
</dbReference>
<feature type="domain" description="GST N-terminal" evidence="1">
    <location>
        <begin position="1"/>
        <end position="78"/>
    </location>
</feature>
<evidence type="ECO:0000313" key="2">
    <source>
        <dbReference type="EMBL" id="OKH49615.1"/>
    </source>
</evidence>
<dbReference type="RefSeq" id="WP_073607723.1">
    <property type="nucleotide sequence ID" value="NZ_MRCG01000003.1"/>
</dbReference>
<keyword evidence="2" id="KW-0808">Transferase</keyword>
<dbReference type="InterPro" id="IPR004045">
    <property type="entry name" value="Glutathione_S-Trfase_N"/>
</dbReference>
<accession>A0A1U7J8Q4</accession>
<proteinExistence type="predicted"/>
<dbReference type="GO" id="GO:0006749">
    <property type="term" value="P:glutathione metabolic process"/>
    <property type="evidence" value="ECO:0007669"/>
    <property type="project" value="TreeGrafter"/>
</dbReference>
<evidence type="ECO:0000259" key="1">
    <source>
        <dbReference type="PROSITE" id="PS50404"/>
    </source>
</evidence>
<comment type="caution">
    <text evidence="2">The sequence shown here is derived from an EMBL/GenBank/DDBJ whole genome shotgun (WGS) entry which is preliminary data.</text>
</comment>
<dbReference type="PANTHER" id="PTHR42673:SF4">
    <property type="entry name" value="MALEYLACETOACETATE ISOMERASE"/>
    <property type="match status" value="1"/>
</dbReference>
<dbReference type="PROSITE" id="PS50404">
    <property type="entry name" value="GST_NTER"/>
    <property type="match status" value="1"/>
</dbReference>
<dbReference type="GO" id="GO:0006559">
    <property type="term" value="P:L-phenylalanine catabolic process"/>
    <property type="evidence" value="ECO:0007669"/>
    <property type="project" value="TreeGrafter"/>
</dbReference>